<keyword evidence="1" id="KW-0548">Nucleotidyltransferase</keyword>
<keyword evidence="1" id="KW-0808">Transferase</keyword>
<dbReference type="EMBL" id="JANBUN010002536">
    <property type="protein sequence ID" value="KAJ2794367.1"/>
    <property type="molecule type" value="Genomic_DNA"/>
</dbReference>
<comment type="caution">
    <text evidence="1">The sequence shown here is derived from an EMBL/GenBank/DDBJ whole genome shotgun (WGS) entry which is preliminary data.</text>
</comment>
<accession>A0ACC1KS61</accession>
<dbReference type="Proteomes" id="UP001140087">
    <property type="component" value="Unassembled WGS sequence"/>
</dbReference>
<organism evidence="1 2">
    <name type="scientific">Coemansia helicoidea</name>
    <dbReference type="NCBI Taxonomy" id="1286919"/>
    <lineage>
        <taxon>Eukaryota</taxon>
        <taxon>Fungi</taxon>
        <taxon>Fungi incertae sedis</taxon>
        <taxon>Zoopagomycota</taxon>
        <taxon>Kickxellomycotina</taxon>
        <taxon>Kickxellomycetes</taxon>
        <taxon>Kickxellales</taxon>
        <taxon>Kickxellaceae</taxon>
        <taxon>Coemansia</taxon>
    </lineage>
</organism>
<feature type="non-terminal residue" evidence="1">
    <location>
        <position position="573"/>
    </location>
</feature>
<name>A0ACC1KS61_9FUNG</name>
<protein>
    <submittedName>
        <fullName evidence="1">DNA polymerase zeta</fullName>
        <ecNumber evidence="1">2.7.7.7</ecNumber>
    </submittedName>
</protein>
<dbReference type="EC" id="2.7.7.7" evidence="1"/>
<reference evidence="1" key="1">
    <citation type="submission" date="2022-07" db="EMBL/GenBank/DDBJ databases">
        <title>Phylogenomic reconstructions and comparative analyses of Kickxellomycotina fungi.</title>
        <authorList>
            <person name="Reynolds N.K."/>
            <person name="Stajich J.E."/>
            <person name="Barry K."/>
            <person name="Grigoriev I.V."/>
            <person name="Crous P."/>
            <person name="Smith M.E."/>
        </authorList>
    </citation>
    <scope>NUCLEOTIDE SEQUENCE</scope>
    <source>
        <strain evidence="1">BCRC 34780</strain>
    </source>
</reference>
<evidence type="ECO:0000313" key="2">
    <source>
        <dbReference type="Proteomes" id="UP001140087"/>
    </source>
</evidence>
<gene>
    <name evidence="1" type="primary">REV3_2</name>
    <name evidence="1" type="ORF">H4R21_005525</name>
</gene>
<proteinExistence type="predicted"/>
<evidence type="ECO:0000313" key="1">
    <source>
        <dbReference type="EMBL" id="KAJ2794367.1"/>
    </source>
</evidence>
<sequence length="573" mass="62644">MSCMSLEVLARCGGGVLPDPKLDSVALIVASYAPRGAWAGTGSAGCLSAVWTCGASAGTVRVGLSSHIKQTHVADEEAMFQHLAEWVRRTDPDILCGYEVQKGSWGYLVERAAHAYGMQLDSALSRITHRPHPRGAGPFSSPRTRDGWGYRKNTAVKVAGRHVLNVWRLMRSELSLTSYTFERVVRELLGEQQPHHAPSVLAGWLDSGVAVARIRALQYVLCRSQTVLRILDKAGIVTRAAEFARVIGIDFYSVLTRGSQLRVESLMARIAHPELFVLASPTREQVSQQRAAECLPLVLEPQSGYYTDPVVVLDFQSLYPSVMIAYNYCYSTCLGPLVETATRDVGSSGAGPARRLGFTSVAVPPGVLASLEGHIHVSPNGMMFVKPSVRKGLLGRMLQEILESRVMLKGAMAQWGADNADLHRTLDSWQLGLKLIANVTYGYTGASFSGRMPCVEIADAIVQSGREILEGAIRLIHSRHAEWGGRVVYGDTDSIFVHLPGRSRQSAFRIGREICKAVTALNPAPVTLKFEKVYQPCVLQTKKRYVGWMFASEGQAEPLLDAKGIELIRRDGC</sequence>
<keyword evidence="2" id="KW-1185">Reference proteome</keyword>